<reference evidence="2" key="2">
    <citation type="submission" date="2020-11" db="EMBL/GenBank/DDBJ databases">
        <authorList>
            <person name="McCartney M.A."/>
            <person name="Auch B."/>
            <person name="Kono T."/>
            <person name="Mallez S."/>
            <person name="Becker A."/>
            <person name="Gohl D.M."/>
            <person name="Silverstein K.A.T."/>
            <person name="Koren S."/>
            <person name="Bechman K.B."/>
            <person name="Herman A."/>
            <person name="Abrahante J.E."/>
            <person name="Garbe J."/>
        </authorList>
    </citation>
    <scope>NUCLEOTIDE SEQUENCE</scope>
    <source>
        <strain evidence="2">Duluth1</strain>
        <tissue evidence="2">Whole animal</tissue>
    </source>
</reference>
<keyword evidence="3" id="KW-1185">Reference proteome</keyword>
<comment type="caution">
    <text evidence="2">The sequence shown here is derived from an EMBL/GenBank/DDBJ whole genome shotgun (WGS) entry which is preliminary data.</text>
</comment>
<evidence type="ECO:0000313" key="2">
    <source>
        <dbReference type="EMBL" id="KAH3859142.1"/>
    </source>
</evidence>
<feature type="region of interest" description="Disordered" evidence="1">
    <location>
        <begin position="1"/>
        <end position="23"/>
    </location>
</feature>
<protein>
    <submittedName>
        <fullName evidence="2">Uncharacterized protein</fullName>
    </submittedName>
</protein>
<reference evidence="2" key="1">
    <citation type="journal article" date="2019" name="bioRxiv">
        <title>The Genome of the Zebra Mussel, Dreissena polymorpha: A Resource for Invasive Species Research.</title>
        <authorList>
            <person name="McCartney M.A."/>
            <person name="Auch B."/>
            <person name="Kono T."/>
            <person name="Mallez S."/>
            <person name="Zhang Y."/>
            <person name="Obille A."/>
            <person name="Becker A."/>
            <person name="Abrahante J.E."/>
            <person name="Garbe J."/>
            <person name="Badalamenti J.P."/>
            <person name="Herman A."/>
            <person name="Mangelson H."/>
            <person name="Liachko I."/>
            <person name="Sullivan S."/>
            <person name="Sone E.D."/>
            <person name="Koren S."/>
            <person name="Silverstein K.A.T."/>
            <person name="Beckman K.B."/>
            <person name="Gohl D.M."/>
        </authorList>
    </citation>
    <scope>NUCLEOTIDE SEQUENCE</scope>
    <source>
        <strain evidence="2">Duluth1</strain>
        <tissue evidence="2">Whole animal</tissue>
    </source>
</reference>
<dbReference type="AlphaFoldDB" id="A0A9D4RA22"/>
<evidence type="ECO:0000256" key="1">
    <source>
        <dbReference type="SAM" id="MobiDB-lite"/>
    </source>
</evidence>
<sequence>MIYNNNNNNNSSNNNNNNKHRYQKILAAEYRQGNNMSLDRAEQSSHLKGIDM</sequence>
<organism evidence="2 3">
    <name type="scientific">Dreissena polymorpha</name>
    <name type="common">Zebra mussel</name>
    <name type="synonym">Mytilus polymorpha</name>
    <dbReference type="NCBI Taxonomy" id="45954"/>
    <lineage>
        <taxon>Eukaryota</taxon>
        <taxon>Metazoa</taxon>
        <taxon>Spiralia</taxon>
        <taxon>Lophotrochozoa</taxon>
        <taxon>Mollusca</taxon>
        <taxon>Bivalvia</taxon>
        <taxon>Autobranchia</taxon>
        <taxon>Heteroconchia</taxon>
        <taxon>Euheterodonta</taxon>
        <taxon>Imparidentia</taxon>
        <taxon>Neoheterodontei</taxon>
        <taxon>Myida</taxon>
        <taxon>Dreissenoidea</taxon>
        <taxon>Dreissenidae</taxon>
        <taxon>Dreissena</taxon>
    </lineage>
</organism>
<accession>A0A9D4RA22</accession>
<evidence type="ECO:0000313" key="3">
    <source>
        <dbReference type="Proteomes" id="UP000828390"/>
    </source>
</evidence>
<gene>
    <name evidence="2" type="ORF">DPMN_101858</name>
</gene>
<proteinExistence type="predicted"/>
<dbReference type="EMBL" id="JAIWYP010000003">
    <property type="protein sequence ID" value="KAH3859142.1"/>
    <property type="molecule type" value="Genomic_DNA"/>
</dbReference>
<name>A0A9D4RA22_DREPO</name>
<dbReference type="Proteomes" id="UP000828390">
    <property type="component" value="Unassembled WGS sequence"/>
</dbReference>
<feature type="compositionally biased region" description="Low complexity" evidence="1">
    <location>
        <begin position="1"/>
        <end position="17"/>
    </location>
</feature>